<name>A0A183GGV4_HELPZ</name>
<dbReference type="AlphaFoldDB" id="A0A183GGV4"/>
<accession>A0A3P8D8V4</accession>
<keyword evidence="1" id="KW-0472">Membrane</keyword>
<reference evidence="4" key="2">
    <citation type="submission" date="2019-09" db="UniProtKB">
        <authorList>
            <consortium name="WormBaseParasite"/>
        </authorList>
    </citation>
    <scope>IDENTIFICATION</scope>
</reference>
<evidence type="ECO:0000256" key="1">
    <source>
        <dbReference type="SAM" id="Phobius"/>
    </source>
</evidence>
<keyword evidence="3" id="KW-1185">Reference proteome</keyword>
<protein>
    <submittedName>
        <fullName evidence="2 4">Uncharacterized protein</fullName>
    </submittedName>
</protein>
<keyword evidence="1" id="KW-1133">Transmembrane helix</keyword>
<proteinExistence type="predicted"/>
<feature type="transmembrane region" description="Helical" evidence="1">
    <location>
        <begin position="21"/>
        <end position="38"/>
    </location>
</feature>
<keyword evidence="1" id="KW-0812">Transmembrane</keyword>
<dbReference type="Proteomes" id="UP000050761">
    <property type="component" value="Unassembled WGS sequence"/>
</dbReference>
<accession>A0A183GGV4</accession>
<evidence type="ECO:0000313" key="3">
    <source>
        <dbReference type="Proteomes" id="UP000050761"/>
    </source>
</evidence>
<gene>
    <name evidence="2" type="ORF">HPBE_LOCUS21744</name>
</gene>
<dbReference type="EMBL" id="UZAH01033298">
    <property type="protein sequence ID" value="VDP27805.1"/>
    <property type="molecule type" value="Genomic_DNA"/>
</dbReference>
<evidence type="ECO:0000313" key="4">
    <source>
        <dbReference type="WBParaSite" id="HPBE_0002174501-mRNA-1"/>
    </source>
</evidence>
<organism evidence="3 4">
    <name type="scientific">Heligmosomoides polygyrus</name>
    <name type="common">Parasitic roundworm</name>
    <dbReference type="NCBI Taxonomy" id="6339"/>
    <lineage>
        <taxon>Eukaryota</taxon>
        <taxon>Metazoa</taxon>
        <taxon>Ecdysozoa</taxon>
        <taxon>Nematoda</taxon>
        <taxon>Chromadorea</taxon>
        <taxon>Rhabditida</taxon>
        <taxon>Rhabditina</taxon>
        <taxon>Rhabditomorpha</taxon>
        <taxon>Strongyloidea</taxon>
        <taxon>Heligmosomidae</taxon>
        <taxon>Heligmosomoides</taxon>
    </lineage>
</organism>
<reference evidence="2 3" key="1">
    <citation type="submission" date="2018-11" db="EMBL/GenBank/DDBJ databases">
        <authorList>
            <consortium name="Pathogen Informatics"/>
        </authorList>
    </citation>
    <scope>NUCLEOTIDE SEQUENCE [LARGE SCALE GENOMIC DNA]</scope>
</reference>
<evidence type="ECO:0000313" key="2">
    <source>
        <dbReference type="EMBL" id="VDP27805.1"/>
    </source>
</evidence>
<dbReference type="WBParaSite" id="HPBE_0002174501-mRNA-1">
    <property type="protein sequence ID" value="HPBE_0002174501-mRNA-1"/>
    <property type="gene ID" value="HPBE_0002174501"/>
</dbReference>
<sequence>MDCRWRRGEVRGGALADEMQLGSLAPCSLIAAVLLILIDQGSAQCRVQLTYPELRPQQVDLLRPFRFM</sequence>